<evidence type="ECO:0000313" key="3">
    <source>
        <dbReference type="EMBL" id="MFJ2822190.1"/>
    </source>
</evidence>
<proteinExistence type="predicted"/>
<keyword evidence="4" id="KW-1185">Reference proteome</keyword>
<dbReference type="InterPro" id="IPR041356">
    <property type="entry name" value="PGM1_C"/>
</dbReference>
<keyword evidence="1" id="KW-0547">Nucleotide-binding</keyword>
<dbReference type="InterPro" id="IPR011761">
    <property type="entry name" value="ATP-grasp"/>
</dbReference>
<name>A0ABW8EJQ2_STRT5</name>
<dbReference type="Pfam" id="PF18105">
    <property type="entry name" value="PGM1_C"/>
    <property type="match status" value="1"/>
</dbReference>
<sequence>MRAARRAAESSAGAVSGGQRAMTGPLVHYANLVSDLAVDLSEDGALRTWAEQAPREVWLLHPGDVLVSPVEIGEEFLAYACALTGVPRASLGVVADPGAFGAAAARSGPHPAVAAVRGAAGARPPAAVLPTALDASAVALARGLGVPVHPYATADDAEAALEVTRLLNTKAGFREAGRELGMRMPDGRVCRRGGVAAAVAEMLRAHGEVVVKPDRSAGGHGMLFLSAAAGPWAARGLGAVGGERGLWVVEERIDAARSVSVQMETGPDGPRTLFTGEMRTVEGAFAGYAAPLPEASAGLGAVLEEWGGALGRYLAERGYAGPFGLDAMVSADGVPYAGESNVRRTATTTPQAMAARLAAAGGCGERAWATGRVRAEPGLRFGAAVARLRAEGLAYDPARCEGVVLYAAAPAEGAAWRYAVLAADLAGALEYEERLHAAWAPAG</sequence>
<dbReference type="InterPro" id="IPR040754">
    <property type="entry name" value="PreAtp-grasp"/>
</dbReference>
<dbReference type="Pfam" id="PF18604">
    <property type="entry name" value="PreAtp-grasp"/>
    <property type="match status" value="1"/>
</dbReference>
<comment type="caution">
    <text evidence="3">The sequence shown here is derived from an EMBL/GenBank/DDBJ whole genome shotgun (WGS) entry which is preliminary data.</text>
</comment>
<dbReference type="GO" id="GO:0016874">
    <property type="term" value="F:ligase activity"/>
    <property type="evidence" value="ECO:0007669"/>
    <property type="project" value="UniProtKB-KW"/>
</dbReference>
<dbReference type="EMBL" id="JBIUYY010000005">
    <property type="protein sequence ID" value="MFJ2822190.1"/>
    <property type="molecule type" value="Genomic_DNA"/>
</dbReference>
<dbReference type="RefSeq" id="WP_402380553.1">
    <property type="nucleotide sequence ID" value="NZ_JBIUYY010000005.1"/>
</dbReference>
<keyword evidence="1" id="KW-0067">ATP-binding</keyword>
<reference evidence="3 4" key="1">
    <citation type="submission" date="2024-10" db="EMBL/GenBank/DDBJ databases">
        <title>The Natural Products Discovery Center: Release of the First 8490 Sequenced Strains for Exploring Actinobacteria Biosynthetic Diversity.</title>
        <authorList>
            <person name="Kalkreuter E."/>
            <person name="Kautsar S.A."/>
            <person name="Yang D."/>
            <person name="Bader C.D."/>
            <person name="Teijaro C.N."/>
            <person name="Fluegel L."/>
            <person name="Davis C.M."/>
            <person name="Simpson J.R."/>
            <person name="Lauterbach L."/>
            <person name="Steele A.D."/>
            <person name="Gui C."/>
            <person name="Meng S."/>
            <person name="Li G."/>
            <person name="Viehrig K."/>
            <person name="Ye F."/>
            <person name="Su P."/>
            <person name="Kiefer A.F."/>
            <person name="Nichols A."/>
            <person name="Cepeda A.J."/>
            <person name="Yan W."/>
            <person name="Fan B."/>
            <person name="Jiang Y."/>
            <person name="Adhikari A."/>
            <person name="Zheng C.-J."/>
            <person name="Schuster L."/>
            <person name="Cowan T.M."/>
            <person name="Smanski M.J."/>
            <person name="Chevrette M.G."/>
            <person name="De Carvalho L.P.S."/>
            <person name="Shen B."/>
        </authorList>
    </citation>
    <scope>NUCLEOTIDE SEQUENCE [LARGE SCALE GENOMIC DNA]</scope>
    <source>
        <strain evidence="3 4">NPDC087220</strain>
    </source>
</reference>
<organism evidence="3 4">
    <name type="scientific">Streptomyces toxytricini</name>
    <name type="common">Actinomyces toxytricini</name>
    <dbReference type="NCBI Taxonomy" id="67369"/>
    <lineage>
        <taxon>Bacteria</taxon>
        <taxon>Bacillati</taxon>
        <taxon>Actinomycetota</taxon>
        <taxon>Actinomycetes</taxon>
        <taxon>Kitasatosporales</taxon>
        <taxon>Streptomycetaceae</taxon>
        <taxon>Streptomyces</taxon>
    </lineage>
</organism>
<dbReference type="PROSITE" id="PS50975">
    <property type="entry name" value="ATP_GRASP"/>
    <property type="match status" value="1"/>
</dbReference>
<feature type="domain" description="ATP-grasp" evidence="2">
    <location>
        <begin position="174"/>
        <end position="374"/>
    </location>
</feature>
<gene>
    <name evidence="3" type="ORF">ACIO7M_13870</name>
</gene>
<accession>A0ABW8EJQ2</accession>
<protein>
    <submittedName>
        <fullName evidence="3">Peptide ligase PGM1-related protein</fullName>
    </submittedName>
</protein>
<evidence type="ECO:0000259" key="2">
    <source>
        <dbReference type="PROSITE" id="PS50975"/>
    </source>
</evidence>
<keyword evidence="3" id="KW-0436">Ligase</keyword>
<evidence type="ECO:0000313" key="4">
    <source>
        <dbReference type="Proteomes" id="UP001617351"/>
    </source>
</evidence>
<evidence type="ECO:0000256" key="1">
    <source>
        <dbReference type="PROSITE-ProRule" id="PRU00409"/>
    </source>
</evidence>
<dbReference type="SUPFAM" id="SSF56059">
    <property type="entry name" value="Glutathione synthetase ATP-binding domain-like"/>
    <property type="match status" value="1"/>
</dbReference>
<dbReference type="Proteomes" id="UP001617351">
    <property type="component" value="Unassembled WGS sequence"/>
</dbReference>